<evidence type="ECO:0000313" key="1">
    <source>
        <dbReference type="EMBL" id="CAN0220400.1"/>
    </source>
</evidence>
<reference evidence="1" key="2">
    <citation type="submission" date="2025-03" db="EMBL/GenBank/DDBJ databases">
        <authorList>
            <consortium name="ELIXIR-Norway"/>
            <consortium name="Elixir Norway"/>
        </authorList>
    </citation>
    <scope>NUCLEOTIDE SEQUENCE</scope>
</reference>
<gene>
    <name evidence="1" type="ORF">MRATA1EN22A_LOCUS13851</name>
</gene>
<dbReference type="Proteomes" id="UP001162501">
    <property type="component" value="Chromosome 24"/>
</dbReference>
<proteinExistence type="predicted"/>
<accession>A0AC59Z4G9</accession>
<organism evidence="1 2">
    <name type="scientific">Rangifer tarandus platyrhynchus</name>
    <name type="common">Svalbard reindeer</name>
    <dbReference type="NCBI Taxonomy" id="3082113"/>
    <lineage>
        <taxon>Eukaryota</taxon>
        <taxon>Metazoa</taxon>
        <taxon>Chordata</taxon>
        <taxon>Craniata</taxon>
        <taxon>Vertebrata</taxon>
        <taxon>Euteleostomi</taxon>
        <taxon>Mammalia</taxon>
        <taxon>Eutheria</taxon>
        <taxon>Laurasiatheria</taxon>
        <taxon>Artiodactyla</taxon>
        <taxon>Ruminantia</taxon>
        <taxon>Pecora</taxon>
        <taxon>Cervidae</taxon>
        <taxon>Odocoileinae</taxon>
        <taxon>Rangifer</taxon>
    </lineage>
</organism>
<evidence type="ECO:0000313" key="2">
    <source>
        <dbReference type="Proteomes" id="UP001162501"/>
    </source>
</evidence>
<reference evidence="1" key="1">
    <citation type="submission" date="2023-05" db="EMBL/GenBank/DDBJ databases">
        <authorList>
            <consortium name="ELIXIR-Norway"/>
        </authorList>
    </citation>
    <scope>NUCLEOTIDE SEQUENCE</scope>
</reference>
<protein>
    <submittedName>
        <fullName evidence="1">Uncharacterized protein</fullName>
    </submittedName>
</protein>
<sequence length="70" mass="7471">MTPGSYCICAKGAFLTSLTSQDCGKAYMLLSVTLIPEEKEDMKRALPTALAIGLFQVSEALTSLETQADP</sequence>
<name>A0AC59Z4G9_RANTA</name>
<dbReference type="EMBL" id="OX596108">
    <property type="protein sequence ID" value="CAN0220400.1"/>
    <property type="molecule type" value="Genomic_DNA"/>
</dbReference>